<reference evidence="2 3" key="1">
    <citation type="submission" date="2019-02" db="EMBL/GenBank/DDBJ databases">
        <title>Closed genome of Sporomusa termitida DSM 4440.</title>
        <authorList>
            <person name="Poehlein A."/>
            <person name="Daniel R."/>
        </authorList>
    </citation>
    <scope>NUCLEOTIDE SEQUENCE [LARGE SCALE GENOMIC DNA]</scope>
    <source>
        <strain evidence="2 3">DSM 4440</strain>
    </source>
</reference>
<dbReference type="EMBL" id="CP036259">
    <property type="protein sequence ID" value="QDR80770.1"/>
    <property type="molecule type" value="Genomic_DNA"/>
</dbReference>
<feature type="compositionally biased region" description="Low complexity" evidence="1">
    <location>
        <begin position="45"/>
        <end position="66"/>
    </location>
</feature>
<evidence type="ECO:0000313" key="3">
    <source>
        <dbReference type="Proteomes" id="UP000320776"/>
    </source>
</evidence>
<protein>
    <submittedName>
        <fullName evidence="2">Uncharacterized protein</fullName>
    </submittedName>
</protein>
<dbReference type="AlphaFoldDB" id="A0A517DTT8"/>
<proteinExistence type="predicted"/>
<accession>A0A517DTT8</accession>
<sequence>MEDETLIADLAKGLLQAQAKISQDSQKNNTDEVMNLLSKINNQLENLQTTLNAGGQPDSQDQSSQPNKGHKARPLRQSQQQEAGSKPEAAVSQELKNLFSILLQNNSQESKGGGNGQSPGMAQHQRQQQQEQSTGQLQNQQSEQDSKGNPNSITVQTAAQVLAQAQYELSNELEASLKKLKQVISESEQIANKISNLLGEENSQK</sequence>
<evidence type="ECO:0000313" key="2">
    <source>
        <dbReference type="EMBL" id="QDR80770.1"/>
    </source>
</evidence>
<feature type="region of interest" description="Disordered" evidence="1">
    <location>
        <begin position="45"/>
        <end position="155"/>
    </location>
</feature>
<keyword evidence="3" id="KW-1185">Reference proteome</keyword>
<dbReference type="KEGG" id="sted:SPTER_21040"/>
<dbReference type="Proteomes" id="UP000320776">
    <property type="component" value="Chromosome"/>
</dbReference>
<gene>
    <name evidence="2" type="ORF">SPTER_21040</name>
</gene>
<evidence type="ECO:0000256" key="1">
    <source>
        <dbReference type="SAM" id="MobiDB-lite"/>
    </source>
</evidence>
<feature type="compositionally biased region" description="Low complexity" evidence="1">
    <location>
        <begin position="123"/>
        <end position="143"/>
    </location>
</feature>
<organism evidence="2 3">
    <name type="scientific">Sporomusa termitida</name>
    <dbReference type="NCBI Taxonomy" id="2377"/>
    <lineage>
        <taxon>Bacteria</taxon>
        <taxon>Bacillati</taxon>
        <taxon>Bacillota</taxon>
        <taxon>Negativicutes</taxon>
        <taxon>Selenomonadales</taxon>
        <taxon>Sporomusaceae</taxon>
        <taxon>Sporomusa</taxon>
    </lineage>
</organism>
<name>A0A517DTT8_9FIRM</name>